<name>A0A7W9FQ54_9HYPH</name>
<dbReference type="InterPro" id="IPR029063">
    <property type="entry name" value="SAM-dependent_MTases_sf"/>
</dbReference>
<evidence type="ECO:0000313" key="2">
    <source>
        <dbReference type="Proteomes" id="UP000523821"/>
    </source>
</evidence>
<dbReference type="SUPFAM" id="SSF53335">
    <property type="entry name" value="S-adenosyl-L-methionine-dependent methyltransferases"/>
    <property type="match status" value="1"/>
</dbReference>
<dbReference type="Pfam" id="PF05711">
    <property type="entry name" value="TylF"/>
    <property type="match status" value="1"/>
</dbReference>
<proteinExistence type="predicted"/>
<gene>
    <name evidence="1" type="ORF">GGQ63_003919</name>
</gene>
<dbReference type="RefSeq" id="WP_183858256.1">
    <property type="nucleotide sequence ID" value="NZ_JACHOO010000010.1"/>
</dbReference>
<dbReference type="InterPro" id="IPR008884">
    <property type="entry name" value="TylF_MeTrfase"/>
</dbReference>
<comment type="caution">
    <text evidence="1">The sequence shown here is derived from an EMBL/GenBank/DDBJ whole genome shotgun (WGS) entry which is preliminary data.</text>
</comment>
<dbReference type="Proteomes" id="UP000523821">
    <property type="component" value="Unassembled WGS sequence"/>
</dbReference>
<dbReference type="EMBL" id="JACHOO010000010">
    <property type="protein sequence ID" value="MBB5754827.1"/>
    <property type="molecule type" value="Genomic_DNA"/>
</dbReference>
<dbReference type="PANTHER" id="PTHR40036">
    <property type="entry name" value="MACROCIN O-METHYLTRANSFERASE"/>
    <property type="match status" value="1"/>
</dbReference>
<evidence type="ECO:0000313" key="1">
    <source>
        <dbReference type="EMBL" id="MBB5754827.1"/>
    </source>
</evidence>
<dbReference type="AlphaFoldDB" id="A0A7W9FQ54"/>
<sequence length="252" mass="27717">MTRAFTLAELPRLGIDPGLRLGRRVHEGYQRGWGIEFGALKDKIRADQDFASALALALGRSVVTEERLMNLFMLIKLFLPRLGGGHIIEYGTYRGGSALFMARLAARFLPGTRVLALDTFAGMPETDRRVDAHGAGDFAETDVEEVREAARAAGLHNVTFIKGRFEDTAGAALAEAGRIALTHIDCDIYSAVRCSYELTKPFMVPGGYYVFDDATMSSCLGATEVVEDIVIARDGLRSEQIYPHFVFRHPEA</sequence>
<dbReference type="Gene3D" id="3.40.50.150">
    <property type="entry name" value="Vaccinia Virus protein VP39"/>
    <property type="match status" value="1"/>
</dbReference>
<dbReference type="PANTHER" id="PTHR40036:SF1">
    <property type="entry name" value="MACROCIN O-METHYLTRANSFERASE"/>
    <property type="match status" value="1"/>
</dbReference>
<keyword evidence="2" id="KW-1185">Reference proteome</keyword>
<reference evidence="1 2" key="1">
    <citation type="submission" date="2020-08" db="EMBL/GenBank/DDBJ databases">
        <title>Genomic Encyclopedia of Type Strains, Phase IV (KMG-IV): sequencing the most valuable type-strain genomes for metagenomic binning, comparative biology and taxonomic classification.</title>
        <authorList>
            <person name="Goeker M."/>
        </authorList>
    </citation>
    <scope>NUCLEOTIDE SEQUENCE [LARGE SCALE GENOMIC DNA]</scope>
    <source>
        <strain evidence="1 2">DSM 16268</strain>
    </source>
</reference>
<protein>
    <submittedName>
        <fullName evidence="1">Cephalosporin hydroxylase</fullName>
    </submittedName>
</protein>
<organism evidence="1 2">
    <name type="scientific">Prosthecomicrobium pneumaticum</name>
    <dbReference type="NCBI Taxonomy" id="81895"/>
    <lineage>
        <taxon>Bacteria</taxon>
        <taxon>Pseudomonadati</taxon>
        <taxon>Pseudomonadota</taxon>
        <taxon>Alphaproteobacteria</taxon>
        <taxon>Hyphomicrobiales</taxon>
        <taxon>Kaistiaceae</taxon>
        <taxon>Prosthecomicrobium</taxon>
    </lineage>
</organism>
<accession>A0A7W9FQ54</accession>